<proteinExistence type="predicted"/>
<sequence length="150" mass="16113">SNPDTGGGHTFGAVFLEVRIRPRLGSLRVSRVVTAYDLGRVLNRRTAYGQVMGGVTWGIGFALFEHTMVDPSTARIVNPNLSTYLVPVNADTPKLEVMFVDRAIGDSDALGARGFGETPGTGVPAAISNAIYHATGRRLRDVPFTQDKLL</sequence>
<dbReference type="Gene3D" id="3.30.365.10">
    <property type="entry name" value="Aldehyde oxidase/xanthine dehydrogenase, molybdopterin binding domain"/>
    <property type="match status" value="1"/>
</dbReference>
<dbReference type="Proteomes" id="UP001597083">
    <property type="component" value="Unassembled WGS sequence"/>
</dbReference>
<evidence type="ECO:0000259" key="1">
    <source>
        <dbReference type="Pfam" id="PF20256"/>
    </source>
</evidence>
<comment type="caution">
    <text evidence="2">The sequence shown here is derived from an EMBL/GenBank/DDBJ whole genome shotgun (WGS) entry which is preliminary data.</text>
</comment>
<name>A0ABW3CH58_9ACTN</name>
<organism evidence="2 3">
    <name type="scientific">Actinomadura adrarensis</name>
    <dbReference type="NCBI Taxonomy" id="1819600"/>
    <lineage>
        <taxon>Bacteria</taxon>
        <taxon>Bacillati</taxon>
        <taxon>Actinomycetota</taxon>
        <taxon>Actinomycetes</taxon>
        <taxon>Streptosporangiales</taxon>
        <taxon>Thermomonosporaceae</taxon>
        <taxon>Actinomadura</taxon>
    </lineage>
</organism>
<gene>
    <name evidence="2" type="ORF">ACFQ07_16670</name>
</gene>
<protein>
    <submittedName>
        <fullName evidence="2">Molybdopterin cofactor-binding domain-containing protein</fullName>
    </submittedName>
</protein>
<dbReference type="InterPro" id="IPR046867">
    <property type="entry name" value="AldOxase/xan_DH_MoCoBD2"/>
</dbReference>
<accession>A0ABW3CH58</accession>
<evidence type="ECO:0000313" key="2">
    <source>
        <dbReference type="EMBL" id="MFD0853874.1"/>
    </source>
</evidence>
<dbReference type="PANTHER" id="PTHR47495:SF2">
    <property type="entry name" value="ALDEHYDE DEHYDROGENASE"/>
    <property type="match status" value="1"/>
</dbReference>
<dbReference type="EMBL" id="JBHTIR010002511">
    <property type="protein sequence ID" value="MFD0853874.1"/>
    <property type="molecule type" value="Genomic_DNA"/>
</dbReference>
<evidence type="ECO:0000313" key="3">
    <source>
        <dbReference type="Proteomes" id="UP001597083"/>
    </source>
</evidence>
<feature type="non-terminal residue" evidence="2">
    <location>
        <position position="1"/>
    </location>
</feature>
<keyword evidence="3" id="KW-1185">Reference proteome</keyword>
<dbReference type="Pfam" id="PF20256">
    <property type="entry name" value="MoCoBD_2"/>
    <property type="match status" value="1"/>
</dbReference>
<reference evidence="3" key="1">
    <citation type="journal article" date="2019" name="Int. J. Syst. Evol. Microbiol.">
        <title>The Global Catalogue of Microorganisms (GCM) 10K type strain sequencing project: providing services to taxonomists for standard genome sequencing and annotation.</title>
        <authorList>
            <consortium name="The Broad Institute Genomics Platform"/>
            <consortium name="The Broad Institute Genome Sequencing Center for Infectious Disease"/>
            <person name="Wu L."/>
            <person name="Ma J."/>
        </authorList>
    </citation>
    <scope>NUCLEOTIDE SEQUENCE [LARGE SCALE GENOMIC DNA]</scope>
    <source>
        <strain evidence="3">JCM 31696</strain>
    </source>
</reference>
<dbReference type="PANTHER" id="PTHR47495">
    <property type="entry name" value="ALDEHYDE DEHYDROGENASE"/>
    <property type="match status" value="1"/>
</dbReference>
<dbReference type="InterPro" id="IPR052516">
    <property type="entry name" value="N-heterocyclic_Hydroxylase"/>
</dbReference>
<dbReference type="SUPFAM" id="SSF56003">
    <property type="entry name" value="Molybdenum cofactor-binding domain"/>
    <property type="match status" value="1"/>
</dbReference>
<dbReference type="InterPro" id="IPR037165">
    <property type="entry name" value="AldOxase/xan_DH_Mopterin-bd_sf"/>
</dbReference>
<feature type="domain" description="Aldehyde oxidase/xanthine dehydrogenase second molybdopterin binding" evidence="1">
    <location>
        <begin position="9"/>
        <end position="93"/>
    </location>
</feature>